<dbReference type="Pfam" id="PF00295">
    <property type="entry name" value="Glyco_hydro_28"/>
    <property type="match status" value="1"/>
</dbReference>
<dbReference type="GO" id="GO:0004650">
    <property type="term" value="F:polygalacturonase activity"/>
    <property type="evidence" value="ECO:0007669"/>
    <property type="project" value="InterPro"/>
</dbReference>
<keyword evidence="11" id="KW-1185">Reference proteome</keyword>
<dbReference type="InterPro" id="IPR011050">
    <property type="entry name" value="Pectin_lyase_fold/virulence"/>
</dbReference>
<evidence type="ECO:0000256" key="5">
    <source>
        <dbReference type="ARBA" id="ARBA00022801"/>
    </source>
</evidence>
<gene>
    <name evidence="10" type="ORF">Lalb_Chr17g0339701</name>
</gene>
<keyword evidence="5 8" id="KW-0378">Hydrolase</keyword>
<feature type="signal peptide" evidence="9">
    <location>
        <begin position="1"/>
        <end position="17"/>
    </location>
</feature>
<keyword evidence="7" id="KW-0961">Cell wall biogenesis/degradation</keyword>
<sequence>MVRWVILMCLLVSIVEASFERSNVFNVKNYDAIANGKNDDSKAFLNAWSDACKFGESATVEVPIGIYMLNPIVFTGPCKSPITFLLKGTLIAPTNNPSTDTSWINFRYLNDLKVTGGGILDGQGASTWGRQNNAHPVLMVSFFFNKQKLL</sequence>
<proteinExistence type="inferred from homology"/>
<dbReference type="AlphaFoldDB" id="A0A6A4NYY9"/>
<dbReference type="InterPro" id="IPR000743">
    <property type="entry name" value="Glyco_hydro_28"/>
</dbReference>
<keyword evidence="4" id="KW-0964">Secreted</keyword>
<comment type="caution">
    <text evidence="10">The sequence shown here is derived from an EMBL/GenBank/DDBJ whole genome shotgun (WGS) entry which is preliminary data.</text>
</comment>
<name>A0A6A4NYY9_LUPAL</name>
<comment type="similarity">
    <text evidence="2 8">Belongs to the glycosyl hydrolase 28 family.</text>
</comment>
<evidence type="ECO:0000256" key="1">
    <source>
        <dbReference type="ARBA" id="ARBA00004191"/>
    </source>
</evidence>
<evidence type="ECO:0000313" key="11">
    <source>
        <dbReference type="Proteomes" id="UP000447434"/>
    </source>
</evidence>
<protein>
    <submittedName>
        <fullName evidence="10">Putative polygalacturonase</fullName>
    </submittedName>
</protein>
<dbReference type="OrthoDB" id="187139at2759"/>
<dbReference type="Gene3D" id="2.160.20.10">
    <property type="entry name" value="Single-stranded right-handed beta-helix, Pectin lyase-like"/>
    <property type="match status" value="1"/>
</dbReference>
<dbReference type="InterPro" id="IPR012334">
    <property type="entry name" value="Pectin_lyas_fold"/>
</dbReference>
<dbReference type="SUPFAM" id="SSF51126">
    <property type="entry name" value="Pectin lyase-like"/>
    <property type="match status" value="1"/>
</dbReference>
<evidence type="ECO:0000256" key="8">
    <source>
        <dbReference type="RuleBase" id="RU361169"/>
    </source>
</evidence>
<dbReference type="EMBL" id="WOCE01000017">
    <property type="protein sequence ID" value="KAE9595525.1"/>
    <property type="molecule type" value="Genomic_DNA"/>
</dbReference>
<evidence type="ECO:0000256" key="7">
    <source>
        <dbReference type="ARBA" id="ARBA00023316"/>
    </source>
</evidence>
<accession>A0A6A4NYY9</accession>
<dbReference type="PANTHER" id="PTHR31375">
    <property type="match status" value="1"/>
</dbReference>
<keyword evidence="9" id="KW-0732">Signal</keyword>
<evidence type="ECO:0000313" key="10">
    <source>
        <dbReference type="EMBL" id="KAE9595525.1"/>
    </source>
</evidence>
<dbReference type="Proteomes" id="UP000447434">
    <property type="component" value="Chromosome 17"/>
</dbReference>
<comment type="subcellular location">
    <subcellularLocation>
        <location evidence="1">Secreted</location>
        <location evidence="1">Cell wall</location>
    </subcellularLocation>
</comment>
<evidence type="ECO:0000256" key="2">
    <source>
        <dbReference type="ARBA" id="ARBA00008834"/>
    </source>
</evidence>
<dbReference type="GO" id="GO:0071555">
    <property type="term" value="P:cell wall organization"/>
    <property type="evidence" value="ECO:0007669"/>
    <property type="project" value="UniProtKB-KW"/>
</dbReference>
<evidence type="ECO:0000256" key="6">
    <source>
        <dbReference type="ARBA" id="ARBA00023295"/>
    </source>
</evidence>
<keyword evidence="6 8" id="KW-0326">Glycosidase</keyword>
<evidence type="ECO:0000256" key="9">
    <source>
        <dbReference type="SAM" id="SignalP"/>
    </source>
</evidence>
<dbReference type="GO" id="GO:0005975">
    <property type="term" value="P:carbohydrate metabolic process"/>
    <property type="evidence" value="ECO:0007669"/>
    <property type="project" value="InterPro"/>
</dbReference>
<evidence type="ECO:0000256" key="4">
    <source>
        <dbReference type="ARBA" id="ARBA00022525"/>
    </source>
</evidence>
<keyword evidence="3" id="KW-0134">Cell wall</keyword>
<organism evidence="10 11">
    <name type="scientific">Lupinus albus</name>
    <name type="common">White lupine</name>
    <name type="synonym">Lupinus termis</name>
    <dbReference type="NCBI Taxonomy" id="3870"/>
    <lineage>
        <taxon>Eukaryota</taxon>
        <taxon>Viridiplantae</taxon>
        <taxon>Streptophyta</taxon>
        <taxon>Embryophyta</taxon>
        <taxon>Tracheophyta</taxon>
        <taxon>Spermatophyta</taxon>
        <taxon>Magnoliopsida</taxon>
        <taxon>eudicotyledons</taxon>
        <taxon>Gunneridae</taxon>
        <taxon>Pentapetalae</taxon>
        <taxon>rosids</taxon>
        <taxon>fabids</taxon>
        <taxon>Fabales</taxon>
        <taxon>Fabaceae</taxon>
        <taxon>Papilionoideae</taxon>
        <taxon>50 kb inversion clade</taxon>
        <taxon>genistoids sensu lato</taxon>
        <taxon>core genistoids</taxon>
        <taxon>Genisteae</taxon>
        <taxon>Lupinus</taxon>
    </lineage>
</organism>
<evidence type="ECO:0000256" key="3">
    <source>
        <dbReference type="ARBA" id="ARBA00022512"/>
    </source>
</evidence>
<feature type="chain" id="PRO_5025417937" evidence="9">
    <location>
        <begin position="18"/>
        <end position="150"/>
    </location>
</feature>
<reference evidence="11" key="1">
    <citation type="journal article" date="2020" name="Nat. Commun.">
        <title>Genome sequence of the cluster root forming white lupin.</title>
        <authorList>
            <person name="Hufnagel B."/>
            <person name="Marques A."/>
            <person name="Soriano A."/>
            <person name="Marques L."/>
            <person name="Divol F."/>
            <person name="Doumas P."/>
            <person name="Sallet E."/>
            <person name="Mancinotti D."/>
            <person name="Carrere S."/>
            <person name="Marande W."/>
            <person name="Arribat S."/>
            <person name="Keller J."/>
            <person name="Huneau C."/>
            <person name="Blein T."/>
            <person name="Aime D."/>
            <person name="Laguerre M."/>
            <person name="Taylor J."/>
            <person name="Schubert V."/>
            <person name="Nelson M."/>
            <person name="Geu-Flores F."/>
            <person name="Crespi M."/>
            <person name="Gallardo-Guerrero K."/>
            <person name="Delaux P.-M."/>
            <person name="Salse J."/>
            <person name="Berges H."/>
            <person name="Guyot R."/>
            <person name="Gouzy J."/>
            <person name="Peret B."/>
        </authorList>
    </citation>
    <scope>NUCLEOTIDE SEQUENCE [LARGE SCALE GENOMIC DNA]</scope>
    <source>
        <strain evidence="11">cv. Amiga</strain>
    </source>
</reference>